<keyword evidence="6" id="KW-0378">Hydrolase</keyword>
<evidence type="ECO:0000256" key="1">
    <source>
        <dbReference type="ARBA" id="ARBA00001968"/>
    </source>
</evidence>
<comment type="subcellular location">
    <subcellularLocation>
        <location evidence="2">Nucleus</location>
    </subcellularLocation>
</comment>
<evidence type="ECO:0000256" key="3">
    <source>
        <dbReference type="ARBA" id="ARBA00006958"/>
    </source>
</evidence>
<accession>A0A8J5FGV9</accession>
<evidence type="ECO:0000256" key="2">
    <source>
        <dbReference type="ARBA" id="ARBA00004123"/>
    </source>
</evidence>
<keyword evidence="5" id="KW-0479">Metal-binding</keyword>
<gene>
    <name evidence="9" type="ORF">ZIOFF_058691</name>
</gene>
<evidence type="ECO:0000256" key="6">
    <source>
        <dbReference type="ARBA" id="ARBA00022801"/>
    </source>
</evidence>
<keyword evidence="4" id="KW-0540">Nuclease</keyword>
<sequence length="385" mass="43839">MGPVRGFRKRKRADKRVVETADASKGSGDWWDDFSCRITGHLSSKEPRKFESIFKISRKTFHYICSIVRDELMAKTSRLVFTDGKLLSIEDQVAVALRRLGSGESLLNIGVSFGLNHSTVAQVTWRFVEAMEERGIHHLRWPTSHEIETIKSKFEKLNGLPNCFGVIDITHIMMCLASMDTASKTWLDYEKNHSMVLQAVVDPGMKFRDIVTGWPGSLSELPVLRSSGFYQMCEKGTRLNGEKVKLPGCSEVQEYVVGDAGFPLLPWLLTPYQGKDLSHTQVEFNRRLSATGIVAQRAFARLKDKWRIIHGEMWRPDKHKLPRIILVCCLLHNIVIDMEDEVIDEIPLSHEHDASYNQRFCDVADDNGTALRDKLCEYFTGELPP</sequence>
<dbReference type="Proteomes" id="UP000734854">
    <property type="component" value="Unassembled WGS sequence"/>
</dbReference>
<keyword evidence="10" id="KW-1185">Reference proteome</keyword>
<comment type="cofactor">
    <cofactor evidence="1">
        <name>a divalent metal cation</name>
        <dbReference type="ChEBI" id="CHEBI:60240"/>
    </cofactor>
</comment>
<keyword evidence="7" id="KW-0539">Nucleus</keyword>
<reference evidence="9 10" key="1">
    <citation type="submission" date="2020-08" db="EMBL/GenBank/DDBJ databases">
        <title>Plant Genome Project.</title>
        <authorList>
            <person name="Zhang R.-G."/>
        </authorList>
    </citation>
    <scope>NUCLEOTIDE SEQUENCE [LARGE SCALE GENOMIC DNA]</scope>
    <source>
        <tissue evidence="9">Rhizome</tissue>
    </source>
</reference>
<dbReference type="AlphaFoldDB" id="A0A8J5FGV9"/>
<protein>
    <recommendedName>
        <fullName evidence="8">DDE Tnp4 domain-containing protein</fullName>
    </recommendedName>
</protein>
<comment type="similarity">
    <text evidence="3">Belongs to the HARBI1 family.</text>
</comment>
<dbReference type="EMBL" id="JACMSC010000016">
    <property type="protein sequence ID" value="KAG6482064.1"/>
    <property type="molecule type" value="Genomic_DNA"/>
</dbReference>
<proteinExistence type="inferred from homology"/>
<dbReference type="GO" id="GO:0005634">
    <property type="term" value="C:nucleus"/>
    <property type="evidence" value="ECO:0007669"/>
    <property type="project" value="UniProtKB-SubCell"/>
</dbReference>
<evidence type="ECO:0000256" key="5">
    <source>
        <dbReference type="ARBA" id="ARBA00022723"/>
    </source>
</evidence>
<dbReference type="PANTHER" id="PTHR22930">
    <property type="match status" value="1"/>
</dbReference>
<evidence type="ECO:0000313" key="9">
    <source>
        <dbReference type="EMBL" id="KAG6482064.1"/>
    </source>
</evidence>
<dbReference type="OrthoDB" id="2668416at2759"/>
<dbReference type="GO" id="GO:0004518">
    <property type="term" value="F:nuclease activity"/>
    <property type="evidence" value="ECO:0007669"/>
    <property type="project" value="UniProtKB-KW"/>
</dbReference>
<evidence type="ECO:0000256" key="4">
    <source>
        <dbReference type="ARBA" id="ARBA00022722"/>
    </source>
</evidence>
<dbReference type="InterPro" id="IPR045249">
    <property type="entry name" value="HARBI1-like"/>
</dbReference>
<evidence type="ECO:0000313" key="10">
    <source>
        <dbReference type="Proteomes" id="UP000734854"/>
    </source>
</evidence>
<dbReference type="Pfam" id="PF13359">
    <property type="entry name" value="DDE_Tnp_4"/>
    <property type="match status" value="1"/>
</dbReference>
<organism evidence="9 10">
    <name type="scientific">Zingiber officinale</name>
    <name type="common">Ginger</name>
    <name type="synonym">Amomum zingiber</name>
    <dbReference type="NCBI Taxonomy" id="94328"/>
    <lineage>
        <taxon>Eukaryota</taxon>
        <taxon>Viridiplantae</taxon>
        <taxon>Streptophyta</taxon>
        <taxon>Embryophyta</taxon>
        <taxon>Tracheophyta</taxon>
        <taxon>Spermatophyta</taxon>
        <taxon>Magnoliopsida</taxon>
        <taxon>Liliopsida</taxon>
        <taxon>Zingiberales</taxon>
        <taxon>Zingiberaceae</taxon>
        <taxon>Zingiber</taxon>
    </lineage>
</organism>
<comment type="caution">
    <text evidence="9">The sequence shown here is derived from an EMBL/GenBank/DDBJ whole genome shotgun (WGS) entry which is preliminary data.</text>
</comment>
<feature type="domain" description="DDE Tnp4" evidence="8">
    <location>
        <begin position="178"/>
        <end position="333"/>
    </location>
</feature>
<dbReference type="GO" id="GO:0016787">
    <property type="term" value="F:hydrolase activity"/>
    <property type="evidence" value="ECO:0007669"/>
    <property type="project" value="UniProtKB-KW"/>
</dbReference>
<dbReference type="GO" id="GO:0046872">
    <property type="term" value="F:metal ion binding"/>
    <property type="evidence" value="ECO:0007669"/>
    <property type="project" value="UniProtKB-KW"/>
</dbReference>
<dbReference type="InterPro" id="IPR027806">
    <property type="entry name" value="HARBI1_dom"/>
</dbReference>
<dbReference type="PANTHER" id="PTHR22930:SF291">
    <property type="entry name" value="EXPRESSED PROTEIN"/>
    <property type="match status" value="1"/>
</dbReference>
<evidence type="ECO:0000256" key="7">
    <source>
        <dbReference type="ARBA" id="ARBA00023242"/>
    </source>
</evidence>
<name>A0A8J5FGV9_ZINOF</name>
<evidence type="ECO:0000259" key="8">
    <source>
        <dbReference type="Pfam" id="PF13359"/>
    </source>
</evidence>